<gene>
    <name evidence="1" type="ORF">LWI29_034398</name>
</gene>
<evidence type="ECO:0000313" key="2">
    <source>
        <dbReference type="Proteomes" id="UP001168877"/>
    </source>
</evidence>
<evidence type="ECO:0000313" key="1">
    <source>
        <dbReference type="EMBL" id="KAK0585819.1"/>
    </source>
</evidence>
<protein>
    <submittedName>
        <fullName evidence="1">Uncharacterized protein</fullName>
    </submittedName>
</protein>
<sequence length="286" mass="32014">MLCLVFQKIGGLVEDSEKDGGGEYEINSGSESETFDDDFIKLEYKEIERGGNEDHWDDKGTMKNFRLAIDYNGQWDNLDYVDWQLIGELVENKVIKLRSRWTKYRLKRDNDIDFVFCDDSPIKEIYVDMEKRVGGGGGGGGGGDGHVHKLPPSLFKYNNVGCYTTDSDTEDEKPNEHDYPSSPDDTFVGVEHGAGVEDGIGGTMNCSGTGGVTFGGPSHDPFYILPLCIYKDDVLWGLKIKKVCFSLFLICVVSPPLPFYTYQSYHLLPVSLSSTWIFNRKAFIGS</sequence>
<dbReference type="AlphaFoldDB" id="A0AA39VI12"/>
<name>A0AA39VI12_ACESA</name>
<keyword evidence="2" id="KW-1185">Reference proteome</keyword>
<dbReference type="EMBL" id="JAUESC010000383">
    <property type="protein sequence ID" value="KAK0585819.1"/>
    <property type="molecule type" value="Genomic_DNA"/>
</dbReference>
<dbReference type="Proteomes" id="UP001168877">
    <property type="component" value="Unassembled WGS sequence"/>
</dbReference>
<reference evidence="1" key="2">
    <citation type="submission" date="2023-06" db="EMBL/GenBank/DDBJ databases">
        <authorList>
            <person name="Swenson N.G."/>
            <person name="Wegrzyn J.L."/>
            <person name="Mcevoy S.L."/>
        </authorList>
    </citation>
    <scope>NUCLEOTIDE SEQUENCE</scope>
    <source>
        <strain evidence="1">NS2018</strain>
        <tissue evidence="1">Leaf</tissue>
    </source>
</reference>
<reference evidence="1" key="1">
    <citation type="journal article" date="2022" name="Plant J.">
        <title>Strategies of tolerance reflected in two North American maple genomes.</title>
        <authorList>
            <person name="McEvoy S.L."/>
            <person name="Sezen U.U."/>
            <person name="Trouern-Trend A."/>
            <person name="McMahon S.M."/>
            <person name="Schaberg P.G."/>
            <person name="Yang J."/>
            <person name="Wegrzyn J.L."/>
            <person name="Swenson N.G."/>
        </authorList>
    </citation>
    <scope>NUCLEOTIDE SEQUENCE</scope>
    <source>
        <strain evidence="1">NS2018</strain>
    </source>
</reference>
<proteinExistence type="predicted"/>
<comment type="caution">
    <text evidence="1">The sequence shown here is derived from an EMBL/GenBank/DDBJ whole genome shotgun (WGS) entry which is preliminary data.</text>
</comment>
<organism evidence="1 2">
    <name type="scientific">Acer saccharum</name>
    <name type="common">Sugar maple</name>
    <dbReference type="NCBI Taxonomy" id="4024"/>
    <lineage>
        <taxon>Eukaryota</taxon>
        <taxon>Viridiplantae</taxon>
        <taxon>Streptophyta</taxon>
        <taxon>Embryophyta</taxon>
        <taxon>Tracheophyta</taxon>
        <taxon>Spermatophyta</taxon>
        <taxon>Magnoliopsida</taxon>
        <taxon>eudicotyledons</taxon>
        <taxon>Gunneridae</taxon>
        <taxon>Pentapetalae</taxon>
        <taxon>rosids</taxon>
        <taxon>malvids</taxon>
        <taxon>Sapindales</taxon>
        <taxon>Sapindaceae</taxon>
        <taxon>Hippocastanoideae</taxon>
        <taxon>Acereae</taxon>
        <taxon>Acer</taxon>
    </lineage>
</organism>
<accession>A0AA39VI12</accession>